<accession>A0AAD7P888</accession>
<dbReference type="KEGG" id="qsa:O6P43_031012"/>
<feature type="region of interest" description="Disordered" evidence="1">
    <location>
        <begin position="183"/>
        <end position="262"/>
    </location>
</feature>
<feature type="compositionally biased region" description="Low complexity" evidence="1">
    <location>
        <begin position="140"/>
        <end position="154"/>
    </location>
</feature>
<protein>
    <submittedName>
        <fullName evidence="2">DUF1645 domain-containing protein</fullName>
    </submittedName>
</protein>
<reference evidence="2" key="1">
    <citation type="journal article" date="2023" name="Science">
        <title>Elucidation of the pathway for biosynthesis of saponin adjuvants from the soapbark tree.</title>
        <authorList>
            <person name="Reed J."/>
            <person name="Orme A."/>
            <person name="El-Demerdash A."/>
            <person name="Owen C."/>
            <person name="Martin L.B.B."/>
            <person name="Misra R.C."/>
            <person name="Kikuchi S."/>
            <person name="Rejzek M."/>
            <person name="Martin A.C."/>
            <person name="Harkess A."/>
            <person name="Leebens-Mack J."/>
            <person name="Louveau T."/>
            <person name="Stephenson M.J."/>
            <person name="Osbourn A."/>
        </authorList>
    </citation>
    <scope>NUCLEOTIDE SEQUENCE</scope>
    <source>
        <strain evidence="2">S10</strain>
    </source>
</reference>
<feature type="compositionally biased region" description="Basic and acidic residues" evidence="1">
    <location>
        <begin position="196"/>
        <end position="207"/>
    </location>
</feature>
<organism evidence="2 3">
    <name type="scientific">Quillaja saponaria</name>
    <name type="common">Soap bark tree</name>
    <dbReference type="NCBI Taxonomy" id="32244"/>
    <lineage>
        <taxon>Eukaryota</taxon>
        <taxon>Viridiplantae</taxon>
        <taxon>Streptophyta</taxon>
        <taxon>Embryophyta</taxon>
        <taxon>Tracheophyta</taxon>
        <taxon>Spermatophyta</taxon>
        <taxon>Magnoliopsida</taxon>
        <taxon>eudicotyledons</taxon>
        <taxon>Gunneridae</taxon>
        <taxon>Pentapetalae</taxon>
        <taxon>rosids</taxon>
        <taxon>fabids</taxon>
        <taxon>Fabales</taxon>
        <taxon>Quillajaceae</taxon>
        <taxon>Quillaja</taxon>
    </lineage>
</organism>
<evidence type="ECO:0000256" key="1">
    <source>
        <dbReference type="SAM" id="MobiDB-lite"/>
    </source>
</evidence>
<evidence type="ECO:0000313" key="2">
    <source>
        <dbReference type="EMBL" id="KAJ7946033.1"/>
    </source>
</evidence>
<feature type="compositionally biased region" description="Low complexity" evidence="1">
    <location>
        <begin position="240"/>
        <end position="262"/>
    </location>
</feature>
<dbReference type="Pfam" id="PF07816">
    <property type="entry name" value="DUF1645"/>
    <property type="match status" value="1"/>
</dbReference>
<gene>
    <name evidence="2" type="ORF">O6P43_031012</name>
</gene>
<evidence type="ECO:0000313" key="3">
    <source>
        <dbReference type="Proteomes" id="UP001163823"/>
    </source>
</evidence>
<dbReference type="InterPro" id="IPR012442">
    <property type="entry name" value="DUF1645_plant"/>
</dbReference>
<comment type="caution">
    <text evidence="2">The sequence shown here is derived from an EMBL/GenBank/DDBJ whole genome shotgun (WGS) entry which is preliminary data.</text>
</comment>
<dbReference type="AlphaFoldDB" id="A0AAD7P888"/>
<name>A0AAD7P888_QUISA</name>
<feature type="region of interest" description="Disordered" evidence="1">
    <location>
        <begin position="121"/>
        <end position="154"/>
    </location>
</feature>
<dbReference type="PANTHER" id="PTHR33095">
    <property type="entry name" value="OS07G0619500 PROTEIN"/>
    <property type="match status" value="1"/>
</dbReference>
<feature type="region of interest" description="Disordered" evidence="1">
    <location>
        <begin position="293"/>
        <end position="338"/>
    </location>
</feature>
<dbReference type="EMBL" id="JARAOO010000013">
    <property type="protein sequence ID" value="KAJ7946033.1"/>
    <property type="molecule type" value="Genomic_DNA"/>
</dbReference>
<proteinExistence type="predicted"/>
<sequence length="388" mass="43213">MEVEVVVPVPPMDFNFDSNCSSPYMTAPSSPQRFGNFYSSAPTSPIRSSAFFQELNDWSSRHSSASSVPFNWEEKPGIPKSRPTNNLNEETFDREDNEDFEFDFSGQLDRASLSAEELFDGGKIRPLKPPPRLHSGDCLSPPVSNVSSPRSRISQGKKIFQEAMSPRHHKKGFDPFAAAIEETRKREGSLDQNSRQADDQKRGRERVSSSSTSSVRKGTRSLSPLRVPGIMGDFEDISQTVNKPVSSTTSNTKPSTPTSSFLSSISFTKGYRKWRLKDFLLFRSASEGRATDKDPLRKYSAFSSKKSSPAEEQDLKDASFRSTESSGSVSRRRRSVSPHELHYTANRAVSEELKKKTFLPYKRGLLGCLGFNPGVHEIARGIGSMTRG</sequence>
<feature type="compositionally biased region" description="Low complexity" evidence="1">
    <location>
        <begin position="320"/>
        <end position="329"/>
    </location>
</feature>
<dbReference type="PANTHER" id="PTHR33095:SF81">
    <property type="entry name" value="OS07G0619500 PROTEIN"/>
    <property type="match status" value="1"/>
</dbReference>
<keyword evidence="3" id="KW-1185">Reference proteome</keyword>
<dbReference type="Proteomes" id="UP001163823">
    <property type="component" value="Chromosome 13"/>
</dbReference>
<feature type="region of interest" description="Disordered" evidence="1">
    <location>
        <begin position="69"/>
        <end position="88"/>
    </location>
</feature>